<proteinExistence type="predicted"/>
<accession>A0AAE6MLF5</accession>
<sequence length="66" mass="7493">MKANTTNIIGKENKARALSPDAKQLDYKSDEILPLWVLERIAKSQTDIAEGRTVSFLEFKKRLSIT</sequence>
<dbReference type="RefSeq" id="WP_112653200.1">
    <property type="nucleotide sequence ID" value="NZ_BMKD01000009.1"/>
</dbReference>
<evidence type="ECO:0000313" key="4">
    <source>
        <dbReference type="Proteomes" id="UP000663940"/>
    </source>
</evidence>
<keyword evidence="4" id="KW-1185">Reference proteome</keyword>
<reference evidence="1 3" key="1">
    <citation type="submission" date="2019-08" db="EMBL/GenBank/DDBJ databases">
        <title>Comparative genome analysis confer to the adaptation heavy metal polluted environment.</title>
        <authorList>
            <person name="Li Y."/>
        </authorList>
    </citation>
    <scope>NUCLEOTIDE SEQUENCE [LARGE SCALE GENOMIC DNA]</scope>
    <source>
        <strain evidence="1 3">P2</strain>
    </source>
</reference>
<dbReference type="Proteomes" id="UP000250557">
    <property type="component" value="Chromosome"/>
</dbReference>
<dbReference type="EMBL" id="CP071880">
    <property type="protein sequence ID" value="QTE49718.1"/>
    <property type="molecule type" value="Genomic_DNA"/>
</dbReference>
<gene>
    <name evidence="1" type="ORF">DIU31_031005</name>
    <name evidence="2" type="ORF">J3L21_30010</name>
</gene>
<evidence type="ECO:0000313" key="2">
    <source>
        <dbReference type="EMBL" id="QTE49718.1"/>
    </source>
</evidence>
<dbReference type="GeneID" id="91140862"/>
<dbReference type="AlphaFoldDB" id="A0AAE6MLF5"/>
<organism evidence="1 3">
    <name type="scientific">Mucilaginibacter rubeus</name>
    <dbReference type="NCBI Taxonomy" id="2027860"/>
    <lineage>
        <taxon>Bacteria</taxon>
        <taxon>Pseudomonadati</taxon>
        <taxon>Bacteroidota</taxon>
        <taxon>Sphingobacteriia</taxon>
        <taxon>Sphingobacteriales</taxon>
        <taxon>Sphingobacteriaceae</taxon>
        <taxon>Mucilaginibacter</taxon>
    </lineage>
</organism>
<dbReference type="Proteomes" id="UP000663940">
    <property type="component" value="Chromosome"/>
</dbReference>
<dbReference type="EMBL" id="CP043451">
    <property type="protein sequence ID" value="QEM07716.1"/>
    <property type="molecule type" value="Genomic_DNA"/>
</dbReference>
<evidence type="ECO:0000313" key="1">
    <source>
        <dbReference type="EMBL" id="QEM07716.1"/>
    </source>
</evidence>
<name>A0AAE6MLF5_9SPHI</name>
<evidence type="ECO:0000313" key="3">
    <source>
        <dbReference type="Proteomes" id="UP000250557"/>
    </source>
</evidence>
<protein>
    <submittedName>
        <fullName evidence="1">Uncharacterized protein</fullName>
    </submittedName>
</protein>
<reference evidence="2 4" key="2">
    <citation type="submission" date="2021-03" db="EMBL/GenBank/DDBJ databases">
        <title>Mucilaginibacter strains isolated from gold and copper mining confer multi heavy-metal resistance.</title>
        <authorList>
            <person name="Li Y."/>
        </authorList>
    </citation>
    <scope>NUCLEOTIDE SEQUENCE [LARGE SCALE GENOMIC DNA]</scope>
    <source>
        <strain evidence="2 4">P2-4</strain>
    </source>
</reference>